<keyword evidence="1" id="KW-0812">Transmembrane</keyword>
<feature type="transmembrane region" description="Helical" evidence="1">
    <location>
        <begin position="7"/>
        <end position="36"/>
    </location>
</feature>
<proteinExistence type="predicted"/>
<feature type="transmembrane region" description="Helical" evidence="1">
    <location>
        <begin position="173"/>
        <end position="190"/>
    </location>
</feature>
<feature type="transmembrane region" description="Helical" evidence="1">
    <location>
        <begin position="89"/>
        <end position="112"/>
    </location>
</feature>
<reference evidence="4" key="1">
    <citation type="journal article" date="2020" name="bioRxiv">
        <title>A rank-normalized archaeal taxonomy based on genome phylogeny resolves widespread incomplete and uneven classifications.</title>
        <authorList>
            <person name="Rinke C."/>
            <person name="Chuvochina M."/>
            <person name="Mussig A.J."/>
            <person name="Chaumeil P.-A."/>
            <person name="Waite D.W."/>
            <person name="Whitman W.B."/>
            <person name="Parks D.H."/>
            <person name="Hugenholtz P."/>
        </authorList>
    </citation>
    <scope>NUCLEOTIDE SEQUENCE [LARGE SCALE GENOMIC DNA]</scope>
</reference>
<dbReference type="PANTHER" id="PTHR42204:SF1">
    <property type="entry name" value="INTEGRAL MEMBRANE PROTEIN"/>
    <property type="match status" value="1"/>
</dbReference>
<dbReference type="PANTHER" id="PTHR42204">
    <property type="entry name" value="INTEGRAL MEMBRANE PROTEIN"/>
    <property type="match status" value="1"/>
</dbReference>
<feature type="transmembrane region" description="Helical" evidence="1">
    <location>
        <begin position="124"/>
        <end position="142"/>
    </location>
</feature>
<evidence type="ECO:0000313" key="4">
    <source>
        <dbReference type="Proteomes" id="UP000565078"/>
    </source>
</evidence>
<sequence>MIEEASWLFGGIIAGAISGIMPGIHANTVAVVAAYFQSGNSTGLAIFIVAMGITHSFVDAIPSIFLGAPTEEESLAILPGHELLLKGKGLEAVQITIAGGLATTLFAIPLLLPLFSLASKYSGFLPAILPAIIALTVILMVAGEKDKAAAMALGIISGILGVMVLGSSIKEPVLSLVSGFFALPGLILALRGKNKIPQQQQKIEGEFSVSSGFPSAVTSGVLALLPAIGPSQAATIVNTIAGKLSREQYLFFSGGINTGNLLFGLLMLFSTGKTRTGMAVALQNIVEMDLGMLLLLLGAALASAGIAALLTIFLAKKCIKLLQIIDYRIVSAITIIFLLGLVAFVCGPIGLLVMLIACSGALAGIFSKVKRSHCMAFLLLPTFLFYLGL</sequence>
<gene>
    <name evidence="3" type="ORF">HA254_01375</name>
</gene>
<evidence type="ECO:0000256" key="1">
    <source>
        <dbReference type="SAM" id="Phobius"/>
    </source>
</evidence>
<feature type="domain" description="DUF112" evidence="2">
    <location>
        <begin position="7"/>
        <end position="375"/>
    </location>
</feature>
<dbReference type="InterPro" id="IPR002823">
    <property type="entry name" value="DUF112_TM"/>
</dbReference>
<feature type="transmembrane region" description="Helical" evidence="1">
    <location>
        <begin position="42"/>
        <end position="68"/>
    </location>
</feature>
<dbReference type="Pfam" id="PF01970">
    <property type="entry name" value="TctA"/>
    <property type="match status" value="1"/>
</dbReference>
<dbReference type="EMBL" id="DUGC01000030">
    <property type="protein sequence ID" value="HIH09299.1"/>
    <property type="molecule type" value="Genomic_DNA"/>
</dbReference>
<keyword evidence="1" id="KW-1133">Transmembrane helix</keyword>
<organism evidence="3 4">
    <name type="scientific">Candidatus Iainarchaeum sp</name>
    <dbReference type="NCBI Taxonomy" id="3101447"/>
    <lineage>
        <taxon>Archaea</taxon>
        <taxon>Candidatus Iainarchaeota</taxon>
        <taxon>Candidatus Iainarchaeia</taxon>
        <taxon>Candidatus Iainarchaeales</taxon>
        <taxon>Candidatus Iainarchaeaceae</taxon>
        <taxon>Candidatus Iainarchaeum</taxon>
    </lineage>
</organism>
<comment type="caution">
    <text evidence="3">The sequence shown here is derived from an EMBL/GenBank/DDBJ whole genome shotgun (WGS) entry which is preliminary data.</text>
</comment>
<feature type="transmembrane region" description="Helical" evidence="1">
    <location>
        <begin position="249"/>
        <end position="270"/>
    </location>
</feature>
<protein>
    <recommendedName>
        <fullName evidence="2">DUF112 domain-containing protein</fullName>
    </recommendedName>
</protein>
<keyword evidence="1" id="KW-0472">Membrane</keyword>
<dbReference type="AlphaFoldDB" id="A0A7J4IYF7"/>
<evidence type="ECO:0000259" key="2">
    <source>
        <dbReference type="Pfam" id="PF01970"/>
    </source>
</evidence>
<dbReference type="Proteomes" id="UP000565078">
    <property type="component" value="Unassembled WGS sequence"/>
</dbReference>
<feature type="transmembrane region" description="Helical" evidence="1">
    <location>
        <begin position="149"/>
        <end position="167"/>
    </location>
</feature>
<accession>A0A7J4IYF7</accession>
<feature type="transmembrane region" description="Helical" evidence="1">
    <location>
        <begin position="290"/>
        <end position="315"/>
    </location>
</feature>
<evidence type="ECO:0000313" key="3">
    <source>
        <dbReference type="EMBL" id="HIH09299.1"/>
    </source>
</evidence>
<name>A0A7J4IYF7_9ARCH</name>